<proteinExistence type="predicted"/>
<dbReference type="Pfam" id="PF05262">
    <property type="entry name" value="Borrelia_P83"/>
    <property type="match status" value="1"/>
</dbReference>
<dbReference type="EMBL" id="HBNS01011819">
    <property type="protein sequence ID" value="CAE4597038.1"/>
    <property type="molecule type" value="Transcribed_RNA"/>
</dbReference>
<feature type="coiled-coil region" evidence="1">
    <location>
        <begin position="532"/>
        <end position="573"/>
    </location>
</feature>
<accession>A0A7S4QXL2</accession>
<sequence length="870" mass="100693">MMEASLGELEAELENFHKQMMMGEQDDESVHEKIKNPQESKEDKTLSYILRYEKMIRQQDIEGTVTLSHVLQLFREIQHLSGTHSEDDGFVTFKEMKKTLQLLEEDDDDTAPTTRTNESSATILIMMLSTDLQLITMLSTLVKAHDEFYHKNRKYLKPLKNRKEDRLSLAEFYHCYQIIMNAMQSLQVAAEPTASAFSSFSFSTPNQDYTDLSNPKTGDKLTSKILKRTAHLIECFFDPPSIEKPLVKPQQNQRALKASLVTREVKKTTQPLIIKQETTADINFRRNIIFLGAATLHICVCAGGYWWSVNVYDVSTGASSVHSMVEMTNKTLVSSPFESHYSEDEQRETEALKQLTETLKQEADAFKREADAFKREVDAFKREADASKQEAEASRQKVEVSAREADFLKRQAEASKREAEASRREAEALKHAAETSNQEEMRQLEEMEENKKQWKDRLEQSLQQTWQEKLSSIEVQRMEEQKQFETALTTQRTRSMWGVANVQHQLTQDEMYYQQQAHNLSQTYQQKEDESLLRHKQEQQQLDERIKFLQERISALEELVRKSNHDLEAQQNTSILLQQKKDGLIDNLKVQLWMQRYIDENVLQTTIQEHQNQIEQERMRALQEMEKEASSIKNALHEDYTNSMIEYDRQILAREQEEQEKRAGKEDELRERIKELEGHLMILQEEKEELSGLGDRLVLLQKELEELEYQRKIDQEEHKREEFEYLSSCHDDDVQEGEDVCDSDDMFSANRTKEYSSESSLSNDKSHVLVRRRKLWRDRVLFAIGGAAIVLIVPQLYSILGFGASTASVVAVTNAGGKNWLAGTLLGRRAAKTATTTAKTLSWMNLGSWNPRWNDMASASASLWQAFIGV</sequence>
<evidence type="ECO:0000313" key="4">
    <source>
        <dbReference type="EMBL" id="CAE4597038.1"/>
    </source>
</evidence>
<evidence type="ECO:0000256" key="2">
    <source>
        <dbReference type="SAM" id="MobiDB-lite"/>
    </source>
</evidence>
<keyword evidence="3" id="KW-0812">Transmembrane</keyword>
<reference evidence="4" key="1">
    <citation type="submission" date="2021-01" db="EMBL/GenBank/DDBJ databases">
        <authorList>
            <person name="Corre E."/>
            <person name="Pelletier E."/>
            <person name="Niang G."/>
            <person name="Scheremetjew M."/>
            <person name="Finn R."/>
            <person name="Kale V."/>
            <person name="Holt S."/>
            <person name="Cochrane G."/>
            <person name="Meng A."/>
            <person name="Brown T."/>
            <person name="Cohen L."/>
        </authorList>
    </citation>
    <scope>NUCLEOTIDE SEQUENCE</scope>
    <source>
        <strain evidence="4">GSO104</strain>
    </source>
</reference>
<dbReference type="InterPro" id="IPR007926">
    <property type="entry name" value="Borrelia_P83"/>
</dbReference>
<keyword evidence="3" id="KW-0472">Membrane</keyword>
<evidence type="ECO:0000256" key="3">
    <source>
        <dbReference type="SAM" id="Phobius"/>
    </source>
</evidence>
<keyword evidence="1" id="KW-0175">Coiled coil</keyword>
<protein>
    <submittedName>
        <fullName evidence="4">Uncharacterized protein</fullName>
    </submittedName>
</protein>
<feature type="coiled-coil region" evidence="1">
    <location>
        <begin position="600"/>
        <end position="627"/>
    </location>
</feature>
<organism evidence="4">
    <name type="scientific">Ditylum brightwellii</name>
    <dbReference type="NCBI Taxonomy" id="49249"/>
    <lineage>
        <taxon>Eukaryota</taxon>
        <taxon>Sar</taxon>
        <taxon>Stramenopiles</taxon>
        <taxon>Ochrophyta</taxon>
        <taxon>Bacillariophyta</taxon>
        <taxon>Mediophyceae</taxon>
        <taxon>Lithodesmiophycidae</taxon>
        <taxon>Lithodesmiales</taxon>
        <taxon>Lithodesmiaceae</taxon>
        <taxon>Ditylum</taxon>
    </lineage>
</organism>
<name>A0A7S4QXL2_9STRA</name>
<feature type="coiled-coil region" evidence="1">
    <location>
        <begin position="666"/>
        <end position="717"/>
    </location>
</feature>
<feature type="region of interest" description="Disordered" evidence="2">
    <location>
        <begin position="412"/>
        <end position="448"/>
    </location>
</feature>
<gene>
    <name evidence="4" type="ORF">DBRI00130_LOCUS9554</name>
</gene>
<evidence type="ECO:0000256" key="1">
    <source>
        <dbReference type="SAM" id="Coils"/>
    </source>
</evidence>
<dbReference type="AlphaFoldDB" id="A0A7S4QXL2"/>
<keyword evidence="3" id="KW-1133">Transmembrane helix</keyword>
<feature type="transmembrane region" description="Helical" evidence="3">
    <location>
        <begin position="780"/>
        <end position="800"/>
    </location>
</feature>